<comment type="caution">
    <text evidence="1">The sequence shown here is derived from an EMBL/GenBank/DDBJ whole genome shotgun (WGS) entry which is preliminary data.</text>
</comment>
<gene>
    <name evidence="1" type="ORF">Q4494_15070</name>
</gene>
<name>A0AAW7XWR0_9RHOB</name>
<sequence length="381" mass="43829">MKTVYLHIGMHKTGSTAIQSAFNGFNDGNTRYLDLGSVNHSVPFFTAYSSHYQSYHIWKRAGLTSEQVEHKKRYFLEKISRELADTKHNIIISGEDISLLSISELKEVQKLFDCHTKLKIIAYVRPPISFIRSSFQEKIKNGESLTVPPSPRYRFRIEKFFKVFGRENVIVRRFDKNELYCNDIVRDFAKLISVSAPESGSNSNVSLSTEAVKIIYLLNQMVPAFGETKENVQARRRMINHVRQKFPGRFELPDHLIFGCVDFEDIEWLYSAADIDFRIPDTSASIFSMKALDAHLSTLAPDTIFKIGDYLKRECGLAAAPQDIKFLLARYFMSFVKTDLKMSGMFDPNVYLELNPDVKAAGIDPYKHYLMHGYKEGRRIK</sequence>
<reference evidence="1" key="1">
    <citation type="submission" date="2023-07" db="EMBL/GenBank/DDBJ databases">
        <title>Genome content predicts the carbon catabolic preferences of heterotrophic bacteria.</title>
        <authorList>
            <person name="Gralka M."/>
        </authorList>
    </citation>
    <scope>NUCLEOTIDE SEQUENCE</scope>
    <source>
        <strain evidence="1">I2M02</strain>
    </source>
</reference>
<dbReference type="Gene3D" id="3.40.50.300">
    <property type="entry name" value="P-loop containing nucleotide triphosphate hydrolases"/>
    <property type="match status" value="1"/>
</dbReference>
<dbReference type="Proteomes" id="UP001169823">
    <property type="component" value="Unassembled WGS sequence"/>
</dbReference>
<dbReference type="SUPFAM" id="SSF52540">
    <property type="entry name" value="P-loop containing nucleoside triphosphate hydrolases"/>
    <property type="match status" value="1"/>
</dbReference>
<accession>A0AAW7XWR0</accession>
<dbReference type="EMBL" id="JAUOPJ010000013">
    <property type="protein sequence ID" value="MDO6458410.1"/>
    <property type="molecule type" value="Genomic_DNA"/>
</dbReference>
<evidence type="ECO:0000313" key="2">
    <source>
        <dbReference type="Proteomes" id="UP001169823"/>
    </source>
</evidence>
<proteinExistence type="predicted"/>
<dbReference type="AlphaFoldDB" id="A0AAW7XWR0"/>
<dbReference type="InterPro" id="IPR027417">
    <property type="entry name" value="P-loop_NTPase"/>
</dbReference>
<evidence type="ECO:0008006" key="3">
    <source>
        <dbReference type="Google" id="ProtNLM"/>
    </source>
</evidence>
<protein>
    <recommendedName>
        <fullName evidence="3">Sulfotransferase family protein</fullName>
    </recommendedName>
</protein>
<organism evidence="1 2">
    <name type="scientific">Celeribacter halophilus</name>
    <dbReference type="NCBI Taxonomy" id="576117"/>
    <lineage>
        <taxon>Bacteria</taxon>
        <taxon>Pseudomonadati</taxon>
        <taxon>Pseudomonadota</taxon>
        <taxon>Alphaproteobacteria</taxon>
        <taxon>Rhodobacterales</taxon>
        <taxon>Roseobacteraceae</taxon>
        <taxon>Celeribacter</taxon>
    </lineage>
</organism>
<evidence type="ECO:0000313" key="1">
    <source>
        <dbReference type="EMBL" id="MDO6458410.1"/>
    </source>
</evidence>
<dbReference type="RefSeq" id="WP_303494916.1">
    <property type="nucleotide sequence ID" value="NZ_JAUOPJ010000013.1"/>
</dbReference>